<keyword evidence="1" id="KW-0812">Transmembrane</keyword>
<feature type="transmembrane region" description="Helical" evidence="1">
    <location>
        <begin position="105"/>
        <end position="122"/>
    </location>
</feature>
<reference evidence="2" key="1">
    <citation type="submission" date="2019-08" db="EMBL/GenBank/DDBJ databases">
        <authorList>
            <person name="Kucharzyk K."/>
            <person name="Murdoch R.W."/>
            <person name="Higgins S."/>
            <person name="Loffler F."/>
        </authorList>
    </citation>
    <scope>NUCLEOTIDE SEQUENCE</scope>
</reference>
<feature type="transmembrane region" description="Helical" evidence="1">
    <location>
        <begin position="72"/>
        <end position="90"/>
    </location>
</feature>
<accession>A0A645FVL2</accession>
<comment type="caution">
    <text evidence="2">The sequence shown here is derived from an EMBL/GenBank/DDBJ whole genome shotgun (WGS) entry which is preliminary data.</text>
</comment>
<evidence type="ECO:0000313" key="2">
    <source>
        <dbReference type="EMBL" id="MPN17740.1"/>
    </source>
</evidence>
<keyword evidence="1" id="KW-0472">Membrane</keyword>
<protein>
    <submittedName>
        <fullName evidence="2">Uncharacterized protein</fullName>
    </submittedName>
</protein>
<dbReference type="AlphaFoldDB" id="A0A645FVL2"/>
<evidence type="ECO:0000256" key="1">
    <source>
        <dbReference type="SAM" id="Phobius"/>
    </source>
</evidence>
<dbReference type="EMBL" id="VSSQ01064931">
    <property type="protein sequence ID" value="MPN17740.1"/>
    <property type="molecule type" value="Genomic_DNA"/>
</dbReference>
<gene>
    <name evidence="2" type="ORF">SDC9_165095</name>
</gene>
<proteinExistence type="predicted"/>
<name>A0A645FVL2_9ZZZZ</name>
<keyword evidence="1" id="KW-1133">Transmembrane helix</keyword>
<sequence>MLSMGVWDVGKSLLGDMKNVDDLSKVMCGTGSTIVSYGIVLEERSSLMNIFRCYPYYQNKQETTVDHICNDYGIVLLVIGLFMEIIQQFFEIPNDVIDTEGREPYLFGVGFVLMILTILHLLRFSYSLIKLKNPVSQQNSTNGN</sequence>
<organism evidence="2">
    <name type="scientific">bioreactor metagenome</name>
    <dbReference type="NCBI Taxonomy" id="1076179"/>
    <lineage>
        <taxon>unclassified sequences</taxon>
        <taxon>metagenomes</taxon>
        <taxon>ecological metagenomes</taxon>
    </lineage>
</organism>